<name>A0A235EZH1_9RHOO</name>
<keyword evidence="1" id="KW-0378">Hydrolase</keyword>
<gene>
    <name evidence="1" type="ORF">CGK74_06490</name>
</gene>
<dbReference type="AlphaFoldDB" id="A0A235EZH1"/>
<dbReference type="GO" id="GO:0008233">
    <property type="term" value="F:peptidase activity"/>
    <property type="evidence" value="ECO:0007669"/>
    <property type="project" value="UniProtKB-KW"/>
</dbReference>
<dbReference type="InterPro" id="IPR021109">
    <property type="entry name" value="Peptidase_aspartic_dom_sf"/>
</dbReference>
<evidence type="ECO:0000313" key="2">
    <source>
        <dbReference type="Proteomes" id="UP000215181"/>
    </source>
</evidence>
<dbReference type="Gene3D" id="2.40.70.10">
    <property type="entry name" value="Acid Proteases"/>
    <property type="match status" value="1"/>
</dbReference>
<organism evidence="1 2">
    <name type="scientific">Thauera propionica</name>
    <dbReference type="NCBI Taxonomy" id="2019431"/>
    <lineage>
        <taxon>Bacteria</taxon>
        <taxon>Pseudomonadati</taxon>
        <taxon>Pseudomonadota</taxon>
        <taxon>Betaproteobacteria</taxon>
        <taxon>Rhodocyclales</taxon>
        <taxon>Zoogloeaceae</taxon>
        <taxon>Thauera</taxon>
    </lineage>
</organism>
<dbReference type="SUPFAM" id="SSF50630">
    <property type="entry name" value="Acid proteases"/>
    <property type="match status" value="1"/>
</dbReference>
<dbReference type="EMBL" id="NOIH01000007">
    <property type="protein sequence ID" value="OYD54446.1"/>
    <property type="molecule type" value="Genomic_DNA"/>
</dbReference>
<reference evidence="1 2" key="1">
    <citation type="submission" date="2017-07" db="EMBL/GenBank/DDBJ databases">
        <title>Thauera sp. KNDSS-Mac4 genome sequence and assembly.</title>
        <authorList>
            <person name="Mayilraj S."/>
        </authorList>
    </citation>
    <scope>NUCLEOTIDE SEQUENCE [LARGE SCALE GENOMIC DNA]</scope>
    <source>
        <strain evidence="1 2">KNDSS-Mac4</strain>
    </source>
</reference>
<dbReference type="NCBIfam" id="TIGR02281">
    <property type="entry name" value="clan_AA_DTGA"/>
    <property type="match status" value="1"/>
</dbReference>
<comment type="caution">
    <text evidence="1">The sequence shown here is derived from an EMBL/GenBank/DDBJ whole genome shotgun (WGS) entry which is preliminary data.</text>
</comment>
<keyword evidence="2" id="KW-1185">Reference proteome</keyword>
<sequence>MLMVANAAQALDIALVGTIGTRAILVVDGGAPQTIPVGGKSREGVRVLRVDGDLLSYEFEGQRGSARLGEHVVHAATTEGGEQVALQADSRGHFVTRGRLNGAATELLVDTGATFVSLGRSDAVRAGIDYASGTPGMSATANGTVRVWRHKLDRLEIGPLSVRNVDVVVHEQDLPVVLLGMSFLNRMDWRQEGDKLLLKKRY</sequence>
<dbReference type="CDD" id="cd05483">
    <property type="entry name" value="retropepsin_like_bacteria"/>
    <property type="match status" value="1"/>
</dbReference>
<dbReference type="InterPro" id="IPR034122">
    <property type="entry name" value="Retropepsin-like_bacterial"/>
</dbReference>
<evidence type="ECO:0000313" key="1">
    <source>
        <dbReference type="EMBL" id="OYD54446.1"/>
    </source>
</evidence>
<accession>A0A235EZH1</accession>
<proteinExistence type="predicted"/>
<dbReference type="GO" id="GO:0006508">
    <property type="term" value="P:proteolysis"/>
    <property type="evidence" value="ECO:0007669"/>
    <property type="project" value="UniProtKB-KW"/>
</dbReference>
<keyword evidence="1" id="KW-0645">Protease</keyword>
<dbReference type="OrthoDB" id="185963at2"/>
<dbReference type="Pfam" id="PF13975">
    <property type="entry name" value="gag-asp_proteas"/>
    <property type="match status" value="1"/>
</dbReference>
<dbReference type="InterPro" id="IPR011969">
    <property type="entry name" value="Clan_AA_Asp_peptidase_C"/>
</dbReference>
<dbReference type="Proteomes" id="UP000215181">
    <property type="component" value="Unassembled WGS sequence"/>
</dbReference>
<protein>
    <submittedName>
        <fullName evidence="1">TIGR02281 family clan AA aspartic protease</fullName>
    </submittedName>
</protein>